<dbReference type="GO" id="GO:0005975">
    <property type="term" value="P:carbohydrate metabolic process"/>
    <property type="evidence" value="ECO:0007669"/>
    <property type="project" value="InterPro"/>
</dbReference>
<dbReference type="InterPro" id="IPR011583">
    <property type="entry name" value="Chitinase_II/V-like_cat"/>
</dbReference>
<dbReference type="SUPFAM" id="SSF51445">
    <property type="entry name" value="(Trans)glycosidases"/>
    <property type="match status" value="1"/>
</dbReference>
<evidence type="ECO:0000256" key="2">
    <source>
        <dbReference type="ARBA" id="ARBA00022801"/>
    </source>
</evidence>
<dbReference type="Pfam" id="PF00704">
    <property type="entry name" value="Glyco_hydro_18"/>
    <property type="match status" value="1"/>
</dbReference>
<dbReference type="Gene3D" id="2.60.40.10">
    <property type="entry name" value="Immunoglobulins"/>
    <property type="match status" value="4"/>
</dbReference>
<comment type="caution">
    <text evidence="7">The sequence shown here is derived from an EMBL/GenBank/DDBJ whole genome shotgun (WGS) entry which is preliminary data.</text>
</comment>
<evidence type="ECO:0000256" key="1">
    <source>
        <dbReference type="ARBA" id="ARBA00009121"/>
    </source>
</evidence>
<proteinExistence type="inferred from homology"/>
<dbReference type="Pfam" id="PF17957">
    <property type="entry name" value="Big_7"/>
    <property type="match status" value="3"/>
</dbReference>
<dbReference type="SMART" id="SM00636">
    <property type="entry name" value="Glyco_18"/>
    <property type="match status" value="1"/>
</dbReference>
<organism evidence="7 8">
    <name type="scientific">Photobacterium sanctipauli</name>
    <dbReference type="NCBI Taxonomy" id="1342794"/>
    <lineage>
        <taxon>Bacteria</taxon>
        <taxon>Pseudomonadati</taxon>
        <taxon>Pseudomonadota</taxon>
        <taxon>Gammaproteobacteria</taxon>
        <taxon>Vibrionales</taxon>
        <taxon>Vibrionaceae</taxon>
        <taxon>Photobacterium</taxon>
    </lineage>
</organism>
<evidence type="ECO:0000313" key="7">
    <source>
        <dbReference type="EMBL" id="PSW20486.1"/>
    </source>
</evidence>
<dbReference type="OrthoDB" id="315328at2"/>
<keyword evidence="2 4" id="KW-0378">Hydrolase</keyword>
<dbReference type="RefSeq" id="WP_036820300.1">
    <property type="nucleotide sequence ID" value="NZ_JGVO01000268.1"/>
</dbReference>
<dbReference type="Proteomes" id="UP000241771">
    <property type="component" value="Unassembled WGS sequence"/>
</dbReference>
<evidence type="ECO:0000256" key="4">
    <source>
        <dbReference type="RuleBase" id="RU000489"/>
    </source>
</evidence>
<sequence length="955" mass="104627">MRLPLFTKRVNKVTGALIAAGLMLSPMGMAIASNVDIGVTPQSEGQHWSTYRINVANADTEQVDVHQSTLAFVLDTAASDINWSSAALAYPTLSLVHTPTSDGKVLHTLTFEFPQQDWANSILSPGDDFIISVSFGGMVADLEAFEQSVTFNGEGGELPPNGDISLLSPRDGDRLELDQQIDIVASVEGDDAHQIEFWAFNEKVGSQPVQEDQTDYAMAWTPSQLGTGLIEVILFDEAGERLKADSASVEIFNDSNEFQPPEVDFLTPENGESFKQSETVNILLNATDADDDLASIKVTANNQEVCVIDATTTTDFSCDWQPSVTGSVELEAVATDEQSLTGNAKVNITVTKDSGNQCGDVPQYQDGTPYQVGDQVTNVGFIYTCKVFGWCGDPVWAPGTGHPDYPDAWKDAWNEDGECDPTPVPEVDLVSPGNGDRFRPGEAIPVIVNAADDEATVTRVDVELNDEVVASSTEPTNGSEYHIVVPAQTEGVYNLTAVAHNDQEGSSETSPITLAVTDLDVVVSLTAPTNGSTFYQGRSIRLAAEAKSFEGHITKVQFLLNGEVLEEVSQAPFEYQWNGAQVGEHVITAIAFNSEGQQQTSAPSQIEVKESASSPELGDNPDRSITYLTSWGITDIEELQNSKGDGYFLSFGKWDASGKVTVSDDMITPDYDSHWIAPQYLSWTQLKHEQPHKAMMIAMGGATYDSMWTHMGTEAQREAIVEELLTILNTPYPVYKKNLKPEEMVGECLAFDWAGDCDYSAYQLAGYATIDGIDFDFERTVRISEQDNRNLEALVALLREKIGNSKLLSLTTYHVGADPVECSNPSVFENCSFVEPDRSAHHGEVISLLQNTRDTFDFFNVMAYDAGKDFKYDVAMANYAQHVGDKTKVVLGNTINSQWGPDGRFVETRENNIKRTQWQKANGYGGFFIWTLGSNTESLTTQEQVEYFNELIDNN</sequence>
<feature type="chain" id="PRO_5015506861" description="GH18 domain-containing protein" evidence="5">
    <location>
        <begin position="33"/>
        <end position="955"/>
    </location>
</feature>
<evidence type="ECO:0000259" key="6">
    <source>
        <dbReference type="PROSITE" id="PS51910"/>
    </source>
</evidence>
<reference evidence="7 8" key="1">
    <citation type="submission" date="2018-01" db="EMBL/GenBank/DDBJ databases">
        <title>Whole genome sequencing of Histamine producing bacteria.</title>
        <authorList>
            <person name="Butler K."/>
        </authorList>
    </citation>
    <scope>NUCLEOTIDE SEQUENCE [LARGE SCALE GENOMIC DNA]</scope>
    <source>
        <strain evidence="7 8">DSM 100436</strain>
    </source>
</reference>
<dbReference type="InterPro" id="IPR017853">
    <property type="entry name" value="GH"/>
</dbReference>
<dbReference type="AlphaFoldDB" id="A0A2T3NW50"/>
<dbReference type="EMBL" id="PYMA01000003">
    <property type="protein sequence ID" value="PSW20486.1"/>
    <property type="molecule type" value="Genomic_DNA"/>
</dbReference>
<protein>
    <recommendedName>
        <fullName evidence="6">GH18 domain-containing protein</fullName>
    </recommendedName>
</protein>
<dbReference type="InterPro" id="IPR001579">
    <property type="entry name" value="Glyco_hydro_18_chit_AS"/>
</dbReference>
<dbReference type="GO" id="GO:0004553">
    <property type="term" value="F:hydrolase activity, hydrolyzing O-glycosyl compounds"/>
    <property type="evidence" value="ECO:0007669"/>
    <property type="project" value="InterPro"/>
</dbReference>
<name>A0A2T3NW50_9GAMM</name>
<dbReference type="PROSITE" id="PS51910">
    <property type="entry name" value="GH18_2"/>
    <property type="match status" value="1"/>
</dbReference>
<accession>A0A2T3NW50</accession>
<dbReference type="InterPro" id="IPR001223">
    <property type="entry name" value="Glyco_hydro18_cat"/>
</dbReference>
<evidence type="ECO:0000256" key="5">
    <source>
        <dbReference type="SAM" id="SignalP"/>
    </source>
</evidence>
<comment type="similarity">
    <text evidence="1">Belongs to the glycosyl hydrolase 18 family. Chitinase class II subfamily.</text>
</comment>
<keyword evidence="3 4" id="KW-0326">Glycosidase</keyword>
<dbReference type="GO" id="GO:0008061">
    <property type="term" value="F:chitin binding"/>
    <property type="evidence" value="ECO:0007669"/>
    <property type="project" value="InterPro"/>
</dbReference>
<dbReference type="PROSITE" id="PS01095">
    <property type="entry name" value="GH18_1"/>
    <property type="match status" value="1"/>
</dbReference>
<keyword evidence="5" id="KW-0732">Signal</keyword>
<evidence type="ECO:0000256" key="3">
    <source>
        <dbReference type="ARBA" id="ARBA00023295"/>
    </source>
</evidence>
<feature type="signal peptide" evidence="5">
    <location>
        <begin position="1"/>
        <end position="32"/>
    </location>
</feature>
<keyword evidence="8" id="KW-1185">Reference proteome</keyword>
<gene>
    <name evidence="7" type="ORF">C9I98_06450</name>
</gene>
<evidence type="ECO:0000313" key="8">
    <source>
        <dbReference type="Proteomes" id="UP000241771"/>
    </source>
</evidence>
<feature type="domain" description="GH18" evidence="6">
    <location>
        <begin position="622"/>
        <end position="955"/>
    </location>
</feature>
<dbReference type="InterPro" id="IPR013783">
    <property type="entry name" value="Ig-like_fold"/>
</dbReference>
<dbReference type="Gene3D" id="3.20.20.80">
    <property type="entry name" value="Glycosidases"/>
    <property type="match status" value="1"/>
</dbReference>